<gene>
    <name evidence="1" type="ordered locus">Dvul_0616</name>
</gene>
<dbReference type="Proteomes" id="UP000009173">
    <property type="component" value="Chromosome"/>
</dbReference>
<evidence type="ECO:0000313" key="1">
    <source>
        <dbReference type="EMBL" id="ABM27639.1"/>
    </source>
</evidence>
<reference evidence="2" key="1">
    <citation type="journal article" date="2009" name="Environ. Microbiol.">
        <title>Contribution of mobile genetic elements to Desulfovibrio vulgaris genome plasticity.</title>
        <authorList>
            <person name="Walker C.B."/>
            <person name="Stolyar S."/>
            <person name="Chivian D."/>
            <person name="Pinel N."/>
            <person name="Gabster J.A."/>
            <person name="Dehal P.S."/>
            <person name="He Z."/>
            <person name="Yang Z.K."/>
            <person name="Yen H.C."/>
            <person name="Zhou J."/>
            <person name="Wall J.D."/>
            <person name="Hazen T.C."/>
            <person name="Arkin A.P."/>
            <person name="Stahl D.A."/>
        </authorList>
    </citation>
    <scope>NUCLEOTIDE SEQUENCE [LARGE SCALE GENOMIC DNA]</scope>
    <source>
        <strain evidence="2">DP4</strain>
    </source>
</reference>
<dbReference type="KEGG" id="dvl:Dvul_0616"/>
<evidence type="ECO:0000313" key="2">
    <source>
        <dbReference type="Proteomes" id="UP000009173"/>
    </source>
</evidence>
<protein>
    <submittedName>
        <fullName evidence="1">Uncharacterized protein</fullName>
    </submittedName>
</protein>
<name>A0A0H3A6H7_NITV4</name>
<accession>A0A0H3A6H7</accession>
<proteinExistence type="predicted"/>
<dbReference type="AlphaFoldDB" id="A0A0H3A6H7"/>
<dbReference type="EMBL" id="CP000527">
    <property type="protein sequence ID" value="ABM27639.1"/>
    <property type="molecule type" value="Genomic_DNA"/>
</dbReference>
<dbReference type="HOGENOM" id="CLU_2769166_0_0_7"/>
<sequence precursor="true">MCNTSLTSIPGGLYMHSTPSAAFPLPAADASLAPFVIRIVDIHGQVDYEPCASADDACRWATDASTDTDADAAIYRLWHVERP</sequence>
<organism evidence="1 2">
    <name type="scientific">Nitratidesulfovibrio vulgaris (strain DP4)</name>
    <name type="common">Desulfovibrio vulgaris</name>
    <dbReference type="NCBI Taxonomy" id="391774"/>
    <lineage>
        <taxon>Bacteria</taxon>
        <taxon>Pseudomonadati</taxon>
        <taxon>Thermodesulfobacteriota</taxon>
        <taxon>Desulfovibrionia</taxon>
        <taxon>Desulfovibrionales</taxon>
        <taxon>Desulfovibrionaceae</taxon>
        <taxon>Nitratidesulfovibrio</taxon>
    </lineage>
</organism>